<name>A0A6M0Q410_9BACI</name>
<organism evidence="1 2">
    <name type="scientific">Bacillus mesophilus</name>
    <dbReference type="NCBI Taxonomy" id="1808955"/>
    <lineage>
        <taxon>Bacteria</taxon>
        <taxon>Bacillati</taxon>
        <taxon>Bacillota</taxon>
        <taxon>Bacilli</taxon>
        <taxon>Bacillales</taxon>
        <taxon>Bacillaceae</taxon>
        <taxon>Bacillus</taxon>
    </lineage>
</organism>
<sequence>MKFNRVRLENGFLAKVESLYQKGGSDILRIVDAIDVYGFSEPEMIVSSEDGDLVERINADYWHISFHFMDREYKISIRETDTEFVFEKIEIINL</sequence>
<proteinExistence type="predicted"/>
<protein>
    <submittedName>
        <fullName evidence="1">Uncharacterized protein</fullName>
    </submittedName>
</protein>
<evidence type="ECO:0000313" key="2">
    <source>
        <dbReference type="Proteomes" id="UP000481043"/>
    </source>
</evidence>
<evidence type="ECO:0000313" key="1">
    <source>
        <dbReference type="EMBL" id="NEY71117.1"/>
    </source>
</evidence>
<dbReference type="EMBL" id="JAAIWM010000001">
    <property type="protein sequence ID" value="NEY71117.1"/>
    <property type="molecule type" value="Genomic_DNA"/>
</dbReference>
<reference evidence="1 2" key="1">
    <citation type="submission" date="2020-02" db="EMBL/GenBank/DDBJ databases">
        <title>Bacillus aquiflavi sp. nov., isolated from yellow water of strong flavor Chinese baijiu in Yibin region of China.</title>
        <authorList>
            <person name="Xie J."/>
        </authorList>
    </citation>
    <scope>NUCLEOTIDE SEQUENCE [LARGE SCALE GENOMIC DNA]</scope>
    <source>
        <strain evidence="1 2">SA4</strain>
    </source>
</reference>
<dbReference type="AlphaFoldDB" id="A0A6M0Q410"/>
<gene>
    <name evidence="1" type="ORF">G4D63_05115</name>
</gene>
<accession>A0A6M0Q410</accession>
<keyword evidence="2" id="KW-1185">Reference proteome</keyword>
<dbReference type="Proteomes" id="UP000481043">
    <property type="component" value="Unassembled WGS sequence"/>
</dbReference>
<comment type="caution">
    <text evidence="1">The sequence shown here is derived from an EMBL/GenBank/DDBJ whole genome shotgun (WGS) entry which is preliminary data.</text>
</comment>
<dbReference type="RefSeq" id="WP_163178304.1">
    <property type="nucleotide sequence ID" value="NZ_JAAIWM010000001.1"/>
</dbReference>